<evidence type="ECO:0000313" key="2">
    <source>
        <dbReference type="Proteomes" id="UP001597506"/>
    </source>
</evidence>
<proteinExistence type="predicted"/>
<comment type="caution">
    <text evidence="1">The sequence shown here is derived from an EMBL/GenBank/DDBJ whole genome shotgun (WGS) entry which is preliminary data.</text>
</comment>
<dbReference type="EMBL" id="JBHUMF010000011">
    <property type="protein sequence ID" value="MFD2680053.1"/>
    <property type="molecule type" value="Genomic_DNA"/>
</dbReference>
<name>A0ABW5RMX9_9BACI</name>
<organism evidence="1 2">
    <name type="scientific">Bacillus seohaeanensis</name>
    <dbReference type="NCBI Taxonomy" id="284580"/>
    <lineage>
        <taxon>Bacteria</taxon>
        <taxon>Bacillati</taxon>
        <taxon>Bacillota</taxon>
        <taxon>Bacilli</taxon>
        <taxon>Bacillales</taxon>
        <taxon>Bacillaceae</taxon>
        <taxon>Bacillus</taxon>
    </lineage>
</organism>
<sequence length="278" mass="33534">MSTEEISKIAQKHKKFAERIDIFPYEYRTEDTTYRMAHFYRLTSKLYGSYVYTPYDLSYQEVKSVFYKFILMEEYLKNKLSKLNDYASQDLTKSYFDYRDLLTELDPIVFSDVQNEIDKILESIVFIDNSLREVRERYQEFQQICKTIKSEKAFTNEQLERIRRIHGESQAILFNQTLEQKKILEPAKKLFRFMKEKDLHKNPTYKEEYEKTDVIVNDQSVLTLDNSLRKFGKVEEMKALSYEQLVLKQIEWFEKAFFKALNEDFIKRRVRNPSVQGS</sequence>
<keyword evidence="2" id="KW-1185">Reference proteome</keyword>
<evidence type="ECO:0000313" key="1">
    <source>
        <dbReference type="EMBL" id="MFD2680053.1"/>
    </source>
</evidence>
<gene>
    <name evidence="1" type="ORF">ACFSUL_04740</name>
</gene>
<accession>A0ABW5RMX9</accession>
<reference evidence="2" key="1">
    <citation type="journal article" date="2019" name="Int. J. Syst. Evol. Microbiol.">
        <title>The Global Catalogue of Microorganisms (GCM) 10K type strain sequencing project: providing services to taxonomists for standard genome sequencing and annotation.</title>
        <authorList>
            <consortium name="The Broad Institute Genomics Platform"/>
            <consortium name="The Broad Institute Genome Sequencing Center for Infectious Disease"/>
            <person name="Wu L."/>
            <person name="Ma J."/>
        </authorList>
    </citation>
    <scope>NUCLEOTIDE SEQUENCE [LARGE SCALE GENOMIC DNA]</scope>
    <source>
        <strain evidence="2">KCTC 3913</strain>
    </source>
</reference>
<dbReference type="Proteomes" id="UP001597506">
    <property type="component" value="Unassembled WGS sequence"/>
</dbReference>
<dbReference type="RefSeq" id="WP_377933177.1">
    <property type="nucleotide sequence ID" value="NZ_JBHUMF010000011.1"/>
</dbReference>
<protein>
    <submittedName>
        <fullName evidence="1">Uncharacterized protein</fullName>
    </submittedName>
</protein>